<organism evidence="8 9">
    <name type="scientific">Folsomia candida</name>
    <name type="common">Springtail</name>
    <dbReference type="NCBI Taxonomy" id="158441"/>
    <lineage>
        <taxon>Eukaryota</taxon>
        <taxon>Metazoa</taxon>
        <taxon>Ecdysozoa</taxon>
        <taxon>Arthropoda</taxon>
        <taxon>Hexapoda</taxon>
        <taxon>Collembola</taxon>
        <taxon>Entomobryomorpha</taxon>
        <taxon>Isotomoidea</taxon>
        <taxon>Isotomidae</taxon>
        <taxon>Proisotominae</taxon>
        <taxon>Folsomia</taxon>
    </lineage>
</organism>
<dbReference type="Proteomes" id="UP000198287">
    <property type="component" value="Unassembled WGS sequence"/>
</dbReference>
<name>A0A226ELL6_FOLCA</name>
<feature type="active site" description="Charge relay system" evidence="5">
    <location>
        <position position="177"/>
    </location>
</feature>
<evidence type="ECO:0000256" key="4">
    <source>
        <dbReference type="ARBA" id="ARBA00022825"/>
    </source>
</evidence>
<evidence type="ECO:0000313" key="9">
    <source>
        <dbReference type="Proteomes" id="UP000198287"/>
    </source>
</evidence>
<proteinExistence type="inferred from homology"/>
<dbReference type="GO" id="GO:0004252">
    <property type="term" value="F:serine-type endopeptidase activity"/>
    <property type="evidence" value="ECO:0007669"/>
    <property type="project" value="UniProtKB-UniRule"/>
</dbReference>
<dbReference type="InterPro" id="IPR036852">
    <property type="entry name" value="Peptidase_S8/S53_dom_sf"/>
</dbReference>
<dbReference type="PANTHER" id="PTHR43399:SF4">
    <property type="entry name" value="CELL WALL-ASSOCIATED PROTEASE"/>
    <property type="match status" value="1"/>
</dbReference>
<evidence type="ECO:0000259" key="7">
    <source>
        <dbReference type="Pfam" id="PF00082"/>
    </source>
</evidence>
<dbReference type="InterPro" id="IPR000209">
    <property type="entry name" value="Peptidase_S8/S53_dom"/>
</dbReference>
<evidence type="ECO:0000256" key="1">
    <source>
        <dbReference type="ARBA" id="ARBA00011073"/>
    </source>
</evidence>
<dbReference type="STRING" id="158441.A0A226ELL6"/>
<evidence type="ECO:0000256" key="2">
    <source>
        <dbReference type="ARBA" id="ARBA00022670"/>
    </source>
</evidence>
<keyword evidence="6" id="KW-0732">Signal</keyword>
<evidence type="ECO:0000313" key="8">
    <source>
        <dbReference type="EMBL" id="OXA58027.1"/>
    </source>
</evidence>
<reference evidence="8 9" key="1">
    <citation type="submission" date="2015-12" db="EMBL/GenBank/DDBJ databases">
        <title>The genome of Folsomia candida.</title>
        <authorList>
            <person name="Faddeeva A."/>
            <person name="Derks M.F."/>
            <person name="Anvar Y."/>
            <person name="Smit S."/>
            <person name="Van Straalen N."/>
            <person name="Roelofs D."/>
        </authorList>
    </citation>
    <scope>NUCLEOTIDE SEQUENCE [LARGE SCALE GENOMIC DNA]</scope>
    <source>
        <strain evidence="8 9">VU population</strain>
        <tissue evidence="8">Whole body</tissue>
    </source>
</reference>
<feature type="signal peptide" evidence="6">
    <location>
        <begin position="1"/>
        <end position="15"/>
    </location>
</feature>
<keyword evidence="2 5" id="KW-0645">Protease</keyword>
<sequence length="458" mass="48669">MKVIISLLLATVALSHVSTTPASVVNSALLKAYSTKDHADIMIVLKAKTSQVLAQVESQIFATTDDKATTLYNELNRFTSSSQKEILSILTKFKSSGVKGFYITNRISVRGAPLELVQALAHRDDIEEIREAKVVHIEAPVEVSQERVLEWGVSQINAPEAWERGYTGAGIVSSNIDTGVRYTHVALRDGYRADYGWFDPEGNTELPNDQNAHGTHTMGSIVGRNGTGVASESMWVACKGCSTSACSEYALISCGEWTFCPTNWDGTGSDCTKRPNLSSNSWGGGQEDAWYDEVINSWNSVNIIPIFALGNSGPGCRTANSPGDRPNVISVGATNADDAVAVFSSHGPTLATSVIKPEVSAPGVNIRSCGIATDTSYTLLSGTSMATPHVAGAVAILLQAGLATRPEIATALETTTVRPEIPEIVCTGGGVNITYPWPNNSYGWGRIDVSAALNSVLP</sequence>
<comment type="similarity">
    <text evidence="1 5">Belongs to the peptidase S8 family.</text>
</comment>
<dbReference type="InterPro" id="IPR023828">
    <property type="entry name" value="Peptidase_S8_Ser-AS"/>
</dbReference>
<dbReference type="InterPro" id="IPR015500">
    <property type="entry name" value="Peptidase_S8_subtilisin-rel"/>
</dbReference>
<dbReference type="OrthoDB" id="7775224at2759"/>
<dbReference type="OMA" id="TSACSEY"/>
<dbReference type="GO" id="GO:0006508">
    <property type="term" value="P:proteolysis"/>
    <property type="evidence" value="ECO:0007669"/>
    <property type="project" value="UniProtKB-KW"/>
</dbReference>
<dbReference type="EMBL" id="LNIX01000003">
    <property type="protein sequence ID" value="OXA58027.1"/>
    <property type="molecule type" value="Genomic_DNA"/>
</dbReference>
<dbReference type="Pfam" id="PF00082">
    <property type="entry name" value="Peptidase_S8"/>
    <property type="match status" value="1"/>
</dbReference>
<evidence type="ECO:0000256" key="3">
    <source>
        <dbReference type="ARBA" id="ARBA00022801"/>
    </source>
</evidence>
<dbReference type="SUPFAM" id="SSF52743">
    <property type="entry name" value="Subtilisin-like"/>
    <property type="match status" value="1"/>
</dbReference>
<dbReference type="PANTHER" id="PTHR43399">
    <property type="entry name" value="SUBTILISIN-RELATED"/>
    <property type="match status" value="1"/>
</dbReference>
<feature type="active site" description="Charge relay system" evidence="5">
    <location>
        <position position="213"/>
    </location>
</feature>
<gene>
    <name evidence="8" type="ORF">Fcan01_07803</name>
</gene>
<keyword evidence="3 5" id="KW-0378">Hydrolase</keyword>
<dbReference type="PROSITE" id="PS51892">
    <property type="entry name" value="SUBTILASE"/>
    <property type="match status" value="1"/>
</dbReference>
<accession>A0A226ELL6</accession>
<evidence type="ECO:0000256" key="5">
    <source>
        <dbReference type="PROSITE-ProRule" id="PRU01240"/>
    </source>
</evidence>
<feature type="domain" description="Peptidase S8/S53" evidence="7">
    <location>
        <begin position="169"/>
        <end position="445"/>
    </location>
</feature>
<dbReference type="AlphaFoldDB" id="A0A226ELL6"/>
<dbReference type="Gene3D" id="3.40.50.200">
    <property type="entry name" value="Peptidase S8/S53 domain"/>
    <property type="match status" value="1"/>
</dbReference>
<dbReference type="PROSITE" id="PS00138">
    <property type="entry name" value="SUBTILASE_SER"/>
    <property type="match status" value="1"/>
</dbReference>
<keyword evidence="4 5" id="KW-0720">Serine protease</keyword>
<evidence type="ECO:0000256" key="6">
    <source>
        <dbReference type="SAM" id="SignalP"/>
    </source>
</evidence>
<keyword evidence="9" id="KW-1185">Reference proteome</keyword>
<feature type="chain" id="PRO_5012804851" evidence="6">
    <location>
        <begin position="16"/>
        <end position="458"/>
    </location>
</feature>
<dbReference type="InterPro" id="IPR051048">
    <property type="entry name" value="Peptidase_S8/S53_subtilisin"/>
</dbReference>
<protein>
    <submittedName>
        <fullName evidence="8">Bacillopeptidase F</fullName>
    </submittedName>
</protein>
<feature type="active site" description="Charge relay system" evidence="5">
    <location>
        <position position="384"/>
    </location>
</feature>
<comment type="caution">
    <text evidence="8">The sequence shown here is derived from an EMBL/GenBank/DDBJ whole genome shotgun (WGS) entry which is preliminary data.</text>
</comment>
<dbReference type="PRINTS" id="PR00723">
    <property type="entry name" value="SUBTILISIN"/>
</dbReference>